<sequence>MSTTAGALLLTEPTDELRSMAEAVRSVLAAESPIERVAAVADGLDGLDAPLWRTLAQDLGVTGVLVPEAHGGLGLGWAEARVVLEALGSSLACVPFAPSCVVAVTLVLAAGDEGAAGDILPGIVDGSTVVAVALGDDSVLAPVSRSAVAAELGVDGAWVLTGDQPFVPYGTVADAILLLARTSDDEHGWFLVASDARGLSRSAMSVVDTTRPQALLRLESTPARLVGAVGRCDDLLAPVLDAAVAAAACEQLGASRHLLDLTVAYASTRFQFGQPIGSFQALQHRLADLAISIDTAASAVEYAVSAAPADPRQRAEAASISGVVCSETFYLAALETIQIHGGIGFTWEHQAHRYYRRALASRVALGSPAFHRERLLQSLAL</sequence>
<accession>A0ABW1T5H3</accession>
<evidence type="ECO:0000256" key="3">
    <source>
        <dbReference type="ARBA" id="ARBA00022630"/>
    </source>
</evidence>
<name>A0ABW1T5H3_9ACTN</name>
<dbReference type="Pfam" id="PF00441">
    <property type="entry name" value="Acyl-CoA_dh_1"/>
    <property type="match status" value="1"/>
</dbReference>
<dbReference type="RefSeq" id="WP_386768447.1">
    <property type="nucleotide sequence ID" value="NZ_JBHSTI010000009.1"/>
</dbReference>
<feature type="domain" description="Acyl-CoA dehydrogenase/oxidase C-terminal" evidence="6">
    <location>
        <begin position="246"/>
        <end position="378"/>
    </location>
</feature>
<evidence type="ECO:0000256" key="2">
    <source>
        <dbReference type="ARBA" id="ARBA00009347"/>
    </source>
</evidence>
<keyword evidence="4" id="KW-0274">FAD</keyword>
<dbReference type="GO" id="GO:0016491">
    <property type="term" value="F:oxidoreductase activity"/>
    <property type="evidence" value="ECO:0007669"/>
    <property type="project" value="UniProtKB-KW"/>
</dbReference>
<dbReference type="InterPro" id="IPR009100">
    <property type="entry name" value="AcylCoA_DH/oxidase_NM_dom_sf"/>
</dbReference>
<proteinExistence type="inferred from homology"/>
<gene>
    <name evidence="8" type="ORF">ACFQGU_15520</name>
</gene>
<dbReference type="InterPro" id="IPR036250">
    <property type="entry name" value="AcylCo_DH-like_C"/>
</dbReference>
<dbReference type="InterPro" id="IPR037069">
    <property type="entry name" value="AcylCoA_DH/ox_N_sf"/>
</dbReference>
<comment type="cofactor">
    <cofactor evidence="1">
        <name>FAD</name>
        <dbReference type="ChEBI" id="CHEBI:57692"/>
    </cofactor>
</comment>
<dbReference type="Gene3D" id="1.10.540.10">
    <property type="entry name" value="Acyl-CoA dehydrogenase/oxidase, N-terminal domain"/>
    <property type="match status" value="1"/>
</dbReference>
<comment type="similarity">
    <text evidence="2">Belongs to the acyl-CoA dehydrogenase family.</text>
</comment>
<evidence type="ECO:0000313" key="8">
    <source>
        <dbReference type="EMBL" id="MFC6239288.1"/>
    </source>
</evidence>
<dbReference type="Gene3D" id="1.20.140.10">
    <property type="entry name" value="Butyryl-CoA Dehydrogenase, subunit A, domain 3"/>
    <property type="match status" value="1"/>
</dbReference>
<evidence type="ECO:0000256" key="5">
    <source>
        <dbReference type="ARBA" id="ARBA00023002"/>
    </source>
</evidence>
<evidence type="ECO:0000313" key="9">
    <source>
        <dbReference type="Proteomes" id="UP001596138"/>
    </source>
</evidence>
<organism evidence="8 9">
    <name type="scientific">Longivirga aurantiaca</name>
    <dbReference type="NCBI Taxonomy" id="1837743"/>
    <lineage>
        <taxon>Bacteria</taxon>
        <taxon>Bacillati</taxon>
        <taxon>Actinomycetota</taxon>
        <taxon>Actinomycetes</taxon>
        <taxon>Sporichthyales</taxon>
        <taxon>Sporichthyaceae</taxon>
        <taxon>Longivirga</taxon>
    </lineage>
</organism>
<dbReference type="InterPro" id="IPR009075">
    <property type="entry name" value="AcylCo_DH/oxidase_C"/>
</dbReference>
<evidence type="ECO:0000259" key="6">
    <source>
        <dbReference type="Pfam" id="PF00441"/>
    </source>
</evidence>
<keyword evidence="9" id="KW-1185">Reference proteome</keyword>
<evidence type="ECO:0000256" key="1">
    <source>
        <dbReference type="ARBA" id="ARBA00001974"/>
    </source>
</evidence>
<reference evidence="9" key="1">
    <citation type="journal article" date="2019" name="Int. J. Syst. Evol. Microbiol.">
        <title>The Global Catalogue of Microorganisms (GCM) 10K type strain sequencing project: providing services to taxonomists for standard genome sequencing and annotation.</title>
        <authorList>
            <consortium name="The Broad Institute Genomics Platform"/>
            <consortium name="The Broad Institute Genome Sequencing Center for Infectious Disease"/>
            <person name="Wu L."/>
            <person name="Ma J."/>
        </authorList>
    </citation>
    <scope>NUCLEOTIDE SEQUENCE [LARGE SCALE GENOMIC DNA]</scope>
    <source>
        <strain evidence="9">CGMCC 4.7317</strain>
    </source>
</reference>
<dbReference type="EC" id="1.-.-.-" evidence="8"/>
<evidence type="ECO:0000256" key="4">
    <source>
        <dbReference type="ARBA" id="ARBA00022827"/>
    </source>
</evidence>
<dbReference type="SUPFAM" id="SSF56645">
    <property type="entry name" value="Acyl-CoA dehydrogenase NM domain-like"/>
    <property type="match status" value="1"/>
</dbReference>
<comment type="caution">
    <text evidence="8">The sequence shown here is derived from an EMBL/GenBank/DDBJ whole genome shotgun (WGS) entry which is preliminary data.</text>
</comment>
<keyword evidence="3" id="KW-0285">Flavoprotein</keyword>
<protein>
    <submittedName>
        <fullName evidence="8">Acyl-CoA dehydrogenase family protein</fullName>
        <ecNumber evidence="8">1.-.-.-</ecNumber>
    </submittedName>
</protein>
<keyword evidence="5 8" id="KW-0560">Oxidoreductase</keyword>
<dbReference type="InterPro" id="IPR013786">
    <property type="entry name" value="AcylCoA_DH/ox_N"/>
</dbReference>
<dbReference type="PANTHER" id="PTHR43884">
    <property type="entry name" value="ACYL-COA DEHYDROGENASE"/>
    <property type="match status" value="1"/>
</dbReference>
<dbReference type="PANTHER" id="PTHR43884:SF20">
    <property type="entry name" value="ACYL-COA DEHYDROGENASE FADE28"/>
    <property type="match status" value="1"/>
</dbReference>
<dbReference type="InterPro" id="IPR046373">
    <property type="entry name" value="Acyl-CoA_Oxase/DH_mid-dom_sf"/>
</dbReference>
<dbReference type="Gene3D" id="2.40.110.10">
    <property type="entry name" value="Butyryl-CoA Dehydrogenase, subunit A, domain 2"/>
    <property type="match status" value="1"/>
</dbReference>
<feature type="domain" description="Acyl-CoA dehydrogenase/oxidase N-terminal" evidence="7">
    <location>
        <begin position="14"/>
        <end position="126"/>
    </location>
</feature>
<dbReference type="CDD" id="cd00567">
    <property type="entry name" value="ACAD"/>
    <property type="match status" value="1"/>
</dbReference>
<dbReference type="Pfam" id="PF02771">
    <property type="entry name" value="Acyl-CoA_dh_N"/>
    <property type="match status" value="1"/>
</dbReference>
<dbReference type="Proteomes" id="UP001596138">
    <property type="component" value="Unassembled WGS sequence"/>
</dbReference>
<dbReference type="EMBL" id="JBHSTI010000009">
    <property type="protein sequence ID" value="MFC6239288.1"/>
    <property type="molecule type" value="Genomic_DNA"/>
</dbReference>
<evidence type="ECO:0000259" key="7">
    <source>
        <dbReference type="Pfam" id="PF02771"/>
    </source>
</evidence>
<dbReference type="SUPFAM" id="SSF47203">
    <property type="entry name" value="Acyl-CoA dehydrogenase C-terminal domain-like"/>
    <property type="match status" value="1"/>
</dbReference>